<evidence type="ECO:0000256" key="4">
    <source>
        <dbReference type="SAM" id="MobiDB-lite"/>
    </source>
</evidence>
<keyword evidence="2 3" id="KW-0040">ANK repeat</keyword>
<name>A0AAD8XW91_9STRA</name>
<dbReference type="PANTHER" id="PTHR24201">
    <property type="entry name" value="ANK_REP_REGION DOMAIN-CONTAINING PROTEIN"/>
    <property type="match status" value="1"/>
</dbReference>
<keyword evidence="6" id="KW-1185">Reference proteome</keyword>
<dbReference type="SMART" id="SM00248">
    <property type="entry name" value="ANK"/>
    <property type="match status" value="3"/>
</dbReference>
<reference evidence="5" key="1">
    <citation type="submission" date="2023-06" db="EMBL/GenBank/DDBJ databases">
        <title>Survivors Of The Sea: Transcriptome response of Skeletonema marinoi to long-term dormancy.</title>
        <authorList>
            <person name="Pinder M.I.M."/>
            <person name="Kourtchenko O."/>
            <person name="Robertson E.K."/>
            <person name="Larsson T."/>
            <person name="Maumus F."/>
            <person name="Osuna-Cruz C.M."/>
            <person name="Vancaester E."/>
            <person name="Stenow R."/>
            <person name="Vandepoele K."/>
            <person name="Ploug H."/>
            <person name="Bruchert V."/>
            <person name="Godhe A."/>
            <person name="Topel M."/>
        </authorList>
    </citation>
    <scope>NUCLEOTIDE SEQUENCE</scope>
    <source>
        <strain evidence="5">R05AC</strain>
    </source>
</reference>
<evidence type="ECO:0000256" key="3">
    <source>
        <dbReference type="PROSITE-ProRule" id="PRU00023"/>
    </source>
</evidence>
<gene>
    <name evidence="5" type="ORF">QTG54_014533</name>
</gene>
<accession>A0AAD8XW91</accession>
<feature type="region of interest" description="Disordered" evidence="4">
    <location>
        <begin position="29"/>
        <end position="53"/>
    </location>
</feature>
<feature type="compositionally biased region" description="Basic and acidic residues" evidence="4">
    <location>
        <begin position="38"/>
        <end position="53"/>
    </location>
</feature>
<dbReference type="InterPro" id="IPR036770">
    <property type="entry name" value="Ankyrin_rpt-contain_sf"/>
</dbReference>
<dbReference type="InterPro" id="IPR050776">
    <property type="entry name" value="Ank_Repeat/CDKN_Inhibitor"/>
</dbReference>
<dbReference type="SUPFAM" id="SSF48403">
    <property type="entry name" value="Ankyrin repeat"/>
    <property type="match status" value="1"/>
</dbReference>
<dbReference type="PROSITE" id="PS50297">
    <property type="entry name" value="ANK_REP_REGION"/>
    <property type="match status" value="2"/>
</dbReference>
<dbReference type="Pfam" id="PF00023">
    <property type="entry name" value="Ank"/>
    <property type="match status" value="1"/>
</dbReference>
<feature type="repeat" description="ANK" evidence="3">
    <location>
        <begin position="222"/>
        <end position="254"/>
    </location>
</feature>
<proteinExistence type="predicted"/>
<evidence type="ECO:0000313" key="6">
    <source>
        <dbReference type="Proteomes" id="UP001224775"/>
    </source>
</evidence>
<evidence type="ECO:0000256" key="2">
    <source>
        <dbReference type="ARBA" id="ARBA00023043"/>
    </source>
</evidence>
<evidence type="ECO:0000256" key="1">
    <source>
        <dbReference type="ARBA" id="ARBA00022737"/>
    </source>
</evidence>
<evidence type="ECO:0000313" key="5">
    <source>
        <dbReference type="EMBL" id="KAK1734660.1"/>
    </source>
</evidence>
<dbReference type="Gene3D" id="1.25.40.20">
    <property type="entry name" value="Ankyrin repeat-containing domain"/>
    <property type="match status" value="1"/>
</dbReference>
<keyword evidence="1" id="KW-0677">Repeat</keyword>
<protein>
    <submittedName>
        <fullName evidence="5">Ankyrin repeat domain-containing protein</fullName>
    </submittedName>
</protein>
<sequence length="283" mass="30265">MGVGSRFSLDVMQILSASASTTSVAAARETGSSFCSDDSERSNRVQGWEENKKQPKKKLNIFSGWKKPAEPSNQQRAEGKKGSGLISFPLALKIIWETIQLLRSGEISELEAAGTILDQVRVTRRTKVLLAMQCSPLASKSENGDSKISPLSSSISSSLAGFGGVNQLFHPVQTMTTLAFHRCNVDGHGNTPLHWAAFKNSVRAMDVLLSHGVDVNCPAQPSGWTPLHDAAYSDAGDAVARLISAGATVDARSHSGATPLCFAAQEDSPDAVRMLLEAVRIHH</sequence>
<organism evidence="5 6">
    <name type="scientific">Skeletonema marinoi</name>
    <dbReference type="NCBI Taxonomy" id="267567"/>
    <lineage>
        <taxon>Eukaryota</taxon>
        <taxon>Sar</taxon>
        <taxon>Stramenopiles</taxon>
        <taxon>Ochrophyta</taxon>
        <taxon>Bacillariophyta</taxon>
        <taxon>Coscinodiscophyceae</taxon>
        <taxon>Thalassiosirophycidae</taxon>
        <taxon>Thalassiosirales</taxon>
        <taxon>Skeletonemataceae</taxon>
        <taxon>Skeletonema</taxon>
        <taxon>Skeletonema marinoi-dohrnii complex</taxon>
    </lineage>
</organism>
<dbReference type="Pfam" id="PF12796">
    <property type="entry name" value="Ank_2"/>
    <property type="match status" value="1"/>
</dbReference>
<dbReference type="Proteomes" id="UP001224775">
    <property type="component" value="Unassembled WGS sequence"/>
</dbReference>
<dbReference type="EMBL" id="JATAAI010000037">
    <property type="protein sequence ID" value="KAK1734660.1"/>
    <property type="molecule type" value="Genomic_DNA"/>
</dbReference>
<feature type="repeat" description="ANK" evidence="3">
    <location>
        <begin position="188"/>
        <end position="220"/>
    </location>
</feature>
<dbReference type="AlphaFoldDB" id="A0AAD8XW91"/>
<dbReference type="InterPro" id="IPR002110">
    <property type="entry name" value="Ankyrin_rpt"/>
</dbReference>
<comment type="caution">
    <text evidence="5">The sequence shown here is derived from an EMBL/GenBank/DDBJ whole genome shotgun (WGS) entry which is preliminary data.</text>
</comment>
<dbReference type="PROSITE" id="PS50088">
    <property type="entry name" value="ANK_REPEAT"/>
    <property type="match status" value="2"/>
</dbReference>